<evidence type="ECO:0000313" key="12">
    <source>
        <dbReference type="Proteomes" id="UP000813385"/>
    </source>
</evidence>
<evidence type="ECO:0000256" key="5">
    <source>
        <dbReference type="ARBA" id="ARBA00023239"/>
    </source>
</evidence>
<evidence type="ECO:0000256" key="6">
    <source>
        <dbReference type="ARBA" id="ARBA00036818"/>
    </source>
</evidence>
<evidence type="ECO:0000313" key="11">
    <source>
        <dbReference type="EMBL" id="KAH7361968.1"/>
    </source>
</evidence>
<evidence type="ECO:0000256" key="3">
    <source>
        <dbReference type="ARBA" id="ARBA00022525"/>
    </source>
</evidence>
<protein>
    <recommendedName>
        <fullName evidence="7">pectin lyase</fullName>
        <ecNumber evidence="7">4.2.2.10</ecNumber>
    </recommendedName>
</protein>
<evidence type="ECO:0000256" key="7">
    <source>
        <dbReference type="ARBA" id="ARBA00039082"/>
    </source>
</evidence>
<dbReference type="GO" id="GO:0047490">
    <property type="term" value="F:pectin lyase activity"/>
    <property type="evidence" value="ECO:0007669"/>
    <property type="project" value="UniProtKB-EC"/>
</dbReference>
<comment type="similarity">
    <text evidence="2 8">Belongs to the polysaccharide lyase 1 family.</text>
</comment>
<dbReference type="OrthoDB" id="1637350at2759"/>
<dbReference type="GO" id="GO:0030570">
    <property type="term" value="F:pectate lyase activity"/>
    <property type="evidence" value="ECO:0007669"/>
    <property type="project" value="InterPro"/>
</dbReference>
<comment type="subcellular location">
    <subcellularLocation>
        <location evidence="1 8">Secreted</location>
    </subcellularLocation>
</comment>
<organism evidence="11 12">
    <name type="scientific">Plectosphaerella cucumerina</name>
    <dbReference type="NCBI Taxonomy" id="40658"/>
    <lineage>
        <taxon>Eukaryota</taxon>
        <taxon>Fungi</taxon>
        <taxon>Dikarya</taxon>
        <taxon>Ascomycota</taxon>
        <taxon>Pezizomycotina</taxon>
        <taxon>Sordariomycetes</taxon>
        <taxon>Hypocreomycetidae</taxon>
        <taxon>Glomerellales</taxon>
        <taxon>Plectosphaerellaceae</taxon>
        <taxon>Plectosphaerella</taxon>
    </lineage>
</organism>
<dbReference type="InterPro" id="IPR011050">
    <property type="entry name" value="Pectin_lyase_fold/virulence"/>
</dbReference>
<dbReference type="InterPro" id="IPR002022">
    <property type="entry name" value="Pec_lyase"/>
</dbReference>
<dbReference type="SUPFAM" id="SSF51126">
    <property type="entry name" value="Pectin lyase-like"/>
    <property type="match status" value="1"/>
</dbReference>
<sequence length="376" mass="38460">MRTTLALSMALAANTAAAAATGKAEGFAAGVTGGGDAPDVFPKTTDELIAYLGDDEPRNIVIEGEMNFIGTEGTATESGCAPWGTGAACQTAINHGDWCNREQPDAPKVASITYDKAGVSGIPVKSNKSLVGKGAAIIRGKGLRMADGAENIILQNFELTDLNPSWVWGGDGISMRGADMIWIDHLTISKIGRQHIVAGDAGAGRVTISNTHFDGRSEKSATCNGQHYWNQLLIGKSSDQFTFMGNHFQSISGRGPKVGSGTIVHAVNNVWTDIDGHAFETESGAIILAEGNVFDGVETPIKEGGGGSVFAANDAAAAAQCEAALGRACEVNSLTGAGPFEGAEASVLGSIKNPAPAVAASDVKTSVVSKAGAGKL</sequence>
<dbReference type="PANTHER" id="PTHR31683">
    <property type="entry name" value="PECTATE LYASE 18-RELATED"/>
    <property type="match status" value="1"/>
</dbReference>
<dbReference type="PANTHER" id="PTHR31683:SF16">
    <property type="entry name" value="PECTIN LYASE A-RELATED"/>
    <property type="match status" value="1"/>
</dbReference>
<dbReference type="AlphaFoldDB" id="A0A8K0TDQ6"/>
<gene>
    <name evidence="11" type="ORF">B0T11DRAFT_297474</name>
</gene>
<evidence type="ECO:0000256" key="2">
    <source>
        <dbReference type="ARBA" id="ARBA00010980"/>
    </source>
</evidence>
<dbReference type="FunFam" id="2.160.20.10:FF:000003">
    <property type="entry name" value="Pectin lyase F"/>
    <property type="match status" value="1"/>
</dbReference>
<dbReference type="GO" id="GO:0005576">
    <property type="term" value="C:extracellular region"/>
    <property type="evidence" value="ECO:0007669"/>
    <property type="project" value="UniProtKB-SubCell"/>
</dbReference>
<keyword evidence="12" id="KW-1185">Reference proteome</keyword>
<feature type="signal peptide" evidence="9">
    <location>
        <begin position="1"/>
        <end position="19"/>
    </location>
</feature>
<evidence type="ECO:0000256" key="8">
    <source>
        <dbReference type="RuleBase" id="RU361173"/>
    </source>
</evidence>
<comment type="caution">
    <text evidence="11">The sequence shown here is derived from an EMBL/GenBank/DDBJ whole genome shotgun (WGS) entry which is preliminary data.</text>
</comment>
<name>A0A8K0TDQ6_9PEZI</name>
<keyword evidence="8" id="KW-0624">Polysaccharide degradation</keyword>
<dbReference type="Proteomes" id="UP000813385">
    <property type="component" value="Unassembled WGS sequence"/>
</dbReference>
<dbReference type="Pfam" id="PF00544">
    <property type="entry name" value="Pectate_lyase_4"/>
    <property type="match status" value="1"/>
</dbReference>
<dbReference type="InterPro" id="IPR012334">
    <property type="entry name" value="Pectin_lyas_fold"/>
</dbReference>
<keyword evidence="8" id="KW-0119">Carbohydrate metabolism</keyword>
<feature type="domain" description="Pectate lyase" evidence="10">
    <location>
        <begin position="92"/>
        <end position="300"/>
    </location>
</feature>
<dbReference type="GO" id="GO:0000272">
    <property type="term" value="P:polysaccharide catabolic process"/>
    <property type="evidence" value="ECO:0007669"/>
    <property type="project" value="UniProtKB-KW"/>
</dbReference>
<dbReference type="SMART" id="SM00656">
    <property type="entry name" value="Amb_all"/>
    <property type="match status" value="1"/>
</dbReference>
<keyword evidence="3 8" id="KW-0964">Secreted</keyword>
<evidence type="ECO:0000256" key="1">
    <source>
        <dbReference type="ARBA" id="ARBA00004613"/>
    </source>
</evidence>
<comment type="catalytic activity">
    <reaction evidence="6">
        <text>Eliminative cleavage of (1-&gt;4)-alpha-D-galacturonan methyl ester to give oligosaccharides with 4-deoxy-6-O-methyl-alpha-D-galact-4-enuronosyl groups at their non-reducing ends.</text>
        <dbReference type="EC" id="4.2.2.10"/>
    </reaction>
</comment>
<accession>A0A8K0TDQ6</accession>
<evidence type="ECO:0000256" key="9">
    <source>
        <dbReference type="SAM" id="SignalP"/>
    </source>
</evidence>
<proteinExistence type="inferred from homology"/>
<evidence type="ECO:0000259" key="10">
    <source>
        <dbReference type="SMART" id="SM00656"/>
    </source>
</evidence>
<dbReference type="Gene3D" id="2.160.20.10">
    <property type="entry name" value="Single-stranded right-handed beta-helix, Pectin lyase-like"/>
    <property type="match status" value="1"/>
</dbReference>
<dbReference type="EC" id="4.2.2.10" evidence="7"/>
<feature type="chain" id="PRO_5035436249" description="pectin lyase" evidence="9">
    <location>
        <begin position="20"/>
        <end position="376"/>
    </location>
</feature>
<keyword evidence="5 8" id="KW-0456">Lyase</keyword>
<dbReference type="InterPro" id="IPR045032">
    <property type="entry name" value="PEL"/>
</dbReference>
<keyword evidence="4 9" id="KW-0732">Signal</keyword>
<reference evidence="11" key="1">
    <citation type="journal article" date="2021" name="Nat. Commun.">
        <title>Genetic determinants of endophytism in the Arabidopsis root mycobiome.</title>
        <authorList>
            <person name="Mesny F."/>
            <person name="Miyauchi S."/>
            <person name="Thiergart T."/>
            <person name="Pickel B."/>
            <person name="Atanasova L."/>
            <person name="Karlsson M."/>
            <person name="Huettel B."/>
            <person name="Barry K.W."/>
            <person name="Haridas S."/>
            <person name="Chen C."/>
            <person name="Bauer D."/>
            <person name="Andreopoulos W."/>
            <person name="Pangilinan J."/>
            <person name="LaButti K."/>
            <person name="Riley R."/>
            <person name="Lipzen A."/>
            <person name="Clum A."/>
            <person name="Drula E."/>
            <person name="Henrissat B."/>
            <person name="Kohler A."/>
            <person name="Grigoriev I.V."/>
            <person name="Martin F.M."/>
            <person name="Hacquard S."/>
        </authorList>
    </citation>
    <scope>NUCLEOTIDE SEQUENCE</scope>
    <source>
        <strain evidence="11">MPI-CAGE-AT-0016</strain>
    </source>
</reference>
<dbReference type="EMBL" id="JAGPXD010000003">
    <property type="protein sequence ID" value="KAH7361968.1"/>
    <property type="molecule type" value="Genomic_DNA"/>
</dbReference>
<evidence type="ECO:0000256" key="4">
    <source>
        <dbReference type="ARBA" id="ARBA00022729"/>
    </source>
</evidence>